<gene>
    <name evidence="11" type="ORF">KMZ68_22135</name>
</gene>
<evidence type="ECO:0000256" key="4">
    <source>
        <dbReference type="ARBA" id="ARBA00022679"/>
    </source>
</evidence>
<dbReference type="GO" id="GO:0008360">
    <property type="term" value="P:regulation of cell shape"/>
    <property type="evidence" value="ECO:0007669"/>
    <property type="project" value="UniProtKB-UniRule"/>
</dbReference>
<evidence type="ECO:0000256" key="3">
    <source>
        <dbReference type="ARBA" id="ARBA00022676"/>
    </source>
</evidence>
<dbReference type="InterPro" id="IPR050979">
    <property type="entry name" value="LD-transpeptidase"/>
</dbReference>
<sequence length="342" mass="37728">MRFNVRFTPGTLRETPADRRIPTINHAGSAFIENKRYRSKPHQTGDVVNRNGDSVYQTEALLILIGGVQRRRMRRSHDETVQSTSMKKMSLAFLAGASFLAGINQAAAIEAGPAAEPAVIYAEEPAQRPVRTAYAERANMGGGFIEFLFGEGPSQGGRYQAQPSYEPRRALLPPLGPEQAMRRQEDVSEPARPAFDPKYEKQLVEYHGKEGPGTIVVDTPNKFLFLVQGDGKALRYGIGVGRPGFTWSGVKTISAKKEWPAWTPPPEMLARRPDLPRHMEGGPQNPLGARAMYLGSSLYRIHGSNEPWTIGTNVSSGCIRMRNEDVIDLYGRVTVGARVVVI</sequence>
<evidence type="ECO:0000256" key="6">
    <source>
        <dbReference type="ARBA" id="ARBA00022960"/>
    </source>
</evidence>
<feature type="active site" description="Nucleophile" evidence="9">
    <location>
        <position position="318"/>
    </location>
</feature>
<evidence type="ECO:0000256" key="9">
    <source>
        <dbReference type="PROSITE-ProRule" id="PRU01373"/>
    </source>
</evidence>
<dbReference type="GO" id="GO:0016757">
    <property type="term" value="F:glycosyltransferase activity"/>
    <property type="evidence" value="ECO:0007669"/>
    <property type="project" value="UniProtKB-KW"/>
</dbReference>
<dbReference type="GO" id="GO:0071972">
    <property type="term" value="F:peptidoglycan L,D-transpeptidase activity"/>
    <property type="evidence" value="ECO:0007669"/>
    <property type="project" value="TreeGrafter"/>
</dbReference>
<evidence type="ECO:0000256" key="8">
    <source>
        <dbReference type="ARBA" id="ARBA00023316"/>
    </source>
</evidence>
<dbReference type="SUPFAM" id="SSF141523">
    <property type="entry name" value="L,D-transpeptidase catalytic domain-like"/>
    <property type="match status" value="1"/>
</dbReference>
<evidence type="ECO:0000313" key="11">
    <source>
        <dbReference type="EMBL" id="QWG17631.1"/>
    </source>
</evidence>
<comment type="similarity">
    <text evidence="2">Belongs to the YkuD family.</text>
</comment>
<evidence type="ECO:0000256" key="5">
    <source>
        <dbReference type="ARBA" id="ARBA00022801"/>
    </source>
</evidence>
<keyword evidence="8 9" id="KW-0961">Cell wall biogenesis/degradation</keyword>
<dbReference type="PANTHER" id="PTHR30582:SF24">
    <property type="entry name" value="L,D-TRANSPEPTIDASE ERFK_SRFK-RELATED"/>
    <property type="match status" value="1"/>
</dbReference>
<dbReference type="GO" id="GO:0071555">
    <property type="term" value="P:cell wall organization"/>
    <property type="evidence" value="ECO:0007669"/>
    <property type="project" value="UniProtKB-UniRule"/>
</dbReference>
<reference evidence="11" key="1">
    <citation type="submission" date="2021-06" db="EMBL/GenBank/DDBJ databases">
        <title>Bradyrhizobium sp. S2-11-2 Genome sequencing.</title>
        <authorList>
            <person name="Jin L."/>
        </authorList>
    </citation>
    <scope>NUCLEOTIDE SEQUENCE</scope>
    <source>
        <strain evidence="11">S2-11-2</strain>
    </source>
</reference>
<protein>
    <submittedName>
        <fullName evidence="11">L,D-transpeptidase</fullName>
    </submittedName>
</protein>
<evidence type="ECO:0000259" key="10">
    <source>
        <dbReference type="PROSITE" id="PS52029"/>
    </source>
</evidence>
<dbReference type="InterPro" id="IPR038063">
    <property type="entry name" value="Transpep_catalytic_dom"/>
</dbReference>
<keyword evidence="6 9" id="KW-0133">Cell shape</keyword>
<dbReference type="Proteomes" id="UP000680805">
    <property type="component" value="Chromosome"/>
</dbReference>
<organism evidence="11 12">
    <name type="scientific">Bradyrhizobium sediminis</name>
    <dbReference type="NCBI Taxonomy" id="2840469"/>
    <lineage>
        <taxon>Bacteria</taxon>
        <taxon>Pseudomonadati</taxon>
        <taxon>Pseudomonadota</taxon>
        <taxon>Alphaproteobacteria</taxon>
        <taxon>Hyphomicrobiales</taxon>
        <taxon>Nitrobacteraceae</taxon>
        <taxon>Bradyrhizobium</taxon>
    </lineage>
</organism>
<dbReference type="Gene3D" id="2.40.440.10">
    <property type="entry name" value="L,D-transpeptidase catalytic domain-like"/>
    <property type="match status" value="1"/>
</dbReference>
<dbReference type="Pfam" id="PF03734">
    <property type="entry name" value="YkuD"/>
    <property type="match status" value="1"/>
</dbReference>
<dbReference type="KEGG" id="bsei:KMZ68_22135"/>
<keyword evidence="5" id="KW-0378">Hydrolase</keyword>
<keyword evidence="7 9" id="KW-0573">Peptidoglycan synthesis</keyword>
<evidence type="ECO:0000313" key="12">
    <source>
        <dbReference type="Proteomes" id="UP000680805"/>
    </source>
</evidence>
<keyword evidence="3" id="KW-0328">Glycosyltransferase</keyword>
<dbReference type="PANTHER" id="PTHR30582">
    <property type="entry name" value="L,D-TRANSPEPTIDASE"/>
    <property type="match status" value="1"/>
</dbReference>
<comment type="pathway">
    <text evidence="1 9">Cell wall biogenesis; peptidoglycan biosynthesis.</text>
</comment>
<keyword evidence="4" id="KW-0808">Transferase</keyword>
<evidence type="ECO:0000256" key="1">
    <source>
        <dbReference type="ARBA" id="ARBA00004752"/>
    </source>
</evidence>
<accession>A0A975NN87</accession>
<dbReference type="CDD" id="cd16913">
    <property type="entry name" value="YkuD_like"/>
    <property type="match status" value="1"/>
</dbReference>
<proteinExistence type="inferred from homology"/>
<dbReference type="InterPro" id="IPR005490">
    <property type="entry name" value="LD_TPept_cat_dom"/>
</dbReference>
<dbReference type="GO" id="GO:0018104">
    <property type="term" value="P:peptidoglycan-protein cross-linking"/>
    <property type="evidence" value="ECO:0007669"/>
    <property type="project" value="TreeGrafter"/>
</dbReference>
<feature type="active site" description="Proton donor/acceptor" evidence="9">
    <location>
        <position position="302"/>
    </location>
</feature>
<evidence type="ECO:0000256" key="2">
    <source>
        <dbReference type="ARBA" id="ARBA00005992"/>
    </source>
</evidence>
<feature type="domain" description="L,D-TPase catalytic" evidence="10">
    <location>
        <begin position="213"/>
        <end position="342"/>
    </location>
</feature>
<dbReference type="FunFam" id="2.40.440.10:FF:000002">
    <property type="entry name" value="L,D-transpeptidase ErfK/SrfK"/>
    <property type="match status" value="1"/>
</dbReference>
<dbReference type="AlphaFoldDB" id="A0A975NN87"/>
<dbReference type="EMBL" id="CP076135">
    <property type="protein sequence ID" value="QWG17631.1"/>
    <property type="molecule type" value="Genomic_DNA"/>
</dbReference>
<evidence type="ECO:0000256" key="7">
    <source>
        <dbReference type="ARBA" id="ARBA00022984"/>
    </source>
</evidence>
<dbReference type="PROSITE" id="PS52029">
    <property type="entry name" value="LD_TPASE"/>
    <property type="match status" value="1"/>
</dbReference>
<name>A0A975NN87_9BRAD</name>
<dbReference type="GO" id="GO:0005576">
    <property type="term" value="C:extracellular region"/>
    <property type="evidence" value="ECO:0007669"/>
    <property type="project" value="TreeGrafter"/>
</dbReference>